<keyword evidence="6" id="KW-1185">Reference proteome</keyword>
<dbReference type="PROSITE" id="PS50297">
    <property type="entry name" value="ANK_REP_REGION"/>
    <property type="match status" value="2"/>
</dbReference>
<feature type="repeat" description="ANK" evidence="3">
    <location>
        <begin position="590"/>
        <end position="623"/>
    </location>
</feature>
<dbReference type="PANTHER" id="PTHR24173:SF74">
    <property type="entry name" value="ANKYRIN REPEAT DOMAIN-CONTAINING PROTEIN 16"/>
    <property type="match status" value="1"/>
</dbReference>
<dbReference type="InterPro" id="IPR036770">
    <property type="entry name" value="Ankyrin_rpt-contain_sf"/>
</dbReference>
<dbReference type="PROSITE" id="PS50088">
    <property type="entry name" value="ANK_REPEAT"/>
    <property type="match status" value="3"/>
</dbReference>
<keyword evidence="2 3" id="KW-0040">ANK repeat</keyword>
<feature type="region of interest" description="Disordered" evidence="4">
    <location>
        <begin position="266"/>
        <end position="293"/>
    </location>
</feature>
<evidence type="ECO:0000313" key="5">
    <source>
        <dbReference type="EMBL" id="KAF2236419.1"/>
    </source>
</evidence>
<evidence type="ECO:0000256" key="2">
    <source>
        <dbReference type="ARBA" id="ARBA00023043"/>
    </source>
</evidence>
<dbReference type="SMART" id="SM00248">
    <property type="entry name" value="ANK"/>
    <property type="match status" value="6"/>
</dbReference>
<evidence type="ECO:0000256" key="4">
    <source>
        <dbReference type="SAM" id="MobiDB-lite"/>
    </source>
</evidence>
<dbReference type="AlphaFoldDB" id="A0A6A6HEY5"/>
<dbReference type="SUPFAM" id="SSF48403">
    <property type="entry name" value="Ankyrin repeat"/>
    <property type="match status" value="1"/>
</dbReference>
<dbReference type="PANTHER" id="PTHR24173">
    <property type="entry name" value="ANKYRIN REPEAT CONTAINING"/>
    <property type="match status" value="1"/>
</dbReference>
<gene>
    <name evidence="5" type="ORF">EV356DRAFT_513014</name>
</gene>
<dbReference type="InterPro" id="IPR002110">
    <property type="entry name" value="Ankyrin_rpt"/>
</dbReference>
<feature type="compositionally biased region" description="Low complexity" evidence="4">
    <location>
        <begin position="203"/>
        <end position="218"/>
    </location>
</feature>
<reference evidence="5" key="1">
    <citation type="journal article" date="2020" name="Stud. Mycol.">
        <title>101 Dothideomycetes genomes: a test case for predicting lifestyles and emergence of pathogens.</title>
        <authorList>
            <person name="Haridas S."/>
            <person name="Albert R."/>
            <person name="Binder M."/>
            <person name="Bloem J."/>
            <person name="Labutti K."/>
            <person name="Salamov A."/>
            <person name="Andreopoulos B."/>
            <person name="Baker S."/>
            <person name="Barry K."/>
            <person name="Bills G."/>
            <person name="Bluhm B."/>
            <person name="Cannon C."/>
            <person name="Castanera R."/>
            <person name="Culley D."/>
            <person name="Daum C."/>
            <person name="Ezra D."/>
            <person name="Gonzalez J."/>
            <person name="Henrissat B."/>
            <person name="Kuo A."/>
            <person name="Liang C."/>
            <person name="Lipzen A."/>
            <person name="Lutzoni F."/>
            <person name="Magnuson J."/>
            <person name="Mondo S."/>
            <person name="Nolan M."/>
            <person name="Ohm R."/>
            <person name="Pangilinan J."/>
            <person name="Park H.-J."/>
            <person name="Ramirez L."/>
            <person name="Alfaro M."/>
            <person name="Sun H."/>
            <person name="Tritt A."/>
            <person name="Yoshinaga Y."/>
            <person name="Zwiers L.-H."/>
            <person name="Turgeon B."/>
            <person name="Goodwin S."/>
            <person name="Spatafora J."/>
            <person name="Crous P."/>
            <person name="Grigoriev I."/>
        </authorList>
    </citation>
    <scope>NUCLEOTIDE SEQUENCE</scope>
    <source>
        <strain evidence="5">Tuck. ex Michener</strain>
    </source>
</reference>
<name>A0A6A6HEY5_VIRVR</name>
<dbReference type="Proteomes" id="UP000800092">
    <property type="component" value="Unassembled WGS sequence"/>
</dbReference>
<feature type="compositionally biased region" description="Basic and acidic residues" evidence="4">
    <location>
        <begin position="266"/>
        <end position="280"/>
    </location>
</feature>
<dbReference type="Gene3D" id="1.25.40.20">
    <property type="entry name" value="Ankyrin repeat-containing domain"/>
    <property type="match status" value="3"/>
</dbReference>
<evidence type="ECO:0000313" key="6">
    <source>
        <dbReference type="Proteomes" id="UP000800092"/>
    </source>
</evidence>
<proteinExistence type="predicted"/>
<dbReference type="EMBL" id="ML991785">
    <property type="protein sequence ID" value="KAF2236419.1"/>
    <property type="molecule type" value="Genomic_DNA"/>
</dbReference>
<evidence type="ECO:0000256" key="1">
    <source>
        <dbReference type="ARBA" id="ARBA00022737"/>
    </source>
</evidence>
<protein>
    <submittedName>
        <fullName evidence="5">Ankyrin</fullName>
    </submittedName>
</protein>
<evidence type="ECO:0000256" key="3">
    <source>
        <dbReference type="PROSITE-ProRule" id="PRU00023"/>
    </source>
</evidence>
<feature type="repeat" description="ANK" evidence="3">
    <location>
        <begin position="421"/>
        <end position="453"/>
    </location>
</feature>
<feature type="repeat" description="ANK" evidence="3">
    <location>
        <begin position="527"/>
        <end position="559"/>
    </location>
</feature>
<keyword evidence="1" id="KW-0677">Repeat</keyword>
<dbReference type="Pfam" id="PF12796">
    <property type="entry name" value="Ank_2"/>
    <property type="match status" value="2"/>
</dbReference>
<organism evidence="5 6">
    <name type="scientific">Viridothelium virens</name>
    <name type="common">Speckled blister lichen</name>
    <name type="synonym">Trypethelium virens</name>
    <dbReference type="NCBI Taxonomy" id="1048519"/>
    <lineage>
        <taxon>Eukaryota</taxon>
        <taxon>Fungi</taxon>
        <taxon>Dikarya</taxon>
        <taxon>Ascomycota</taxon>
        <taxon>Pezizomycotina</taxon>
        <taxon>Dothideomycetes</taxon>
        <taxon>Dothideomycetes incertae sedis</taxon>
        <taxon>Trypetheliales</taxon>
        <taxon>Trypetheliaceae</taxon>
        <taxon>Viridothelium</taxon>
    </lineage>
</organism>
<sequence>MDPLSITCGILTFVGAIRQAQKCVRKLRAMHNAPKEVEQLAEEVADLQSIIVQVQAAVAPVADRISRAANHTAGPHVDEGQPDPSYPEEHREDKELVIRNVQRIESKLELLSSLIPEQRQSPQSRHSYLRSENWHWFKTRSKAKKIQTELSDLKVNLLIGLGSLTHRAVDRIHVTTTISQQATQQIAVAGPQYIDSSPAQTTPPESDSSRSSSISSLATPPPQYEEPLVPEHQLQVSVEKTISVTKFDPQAPVTHQLIMTRRLERKLASESQEQARDKEPLASTAVKNRTPEDSCDAWCSCKCHAQLSLKSAVSANRIVGSLSVASQGISTGRVECNQHACRRRPHPSLKVTYRPPPWLSDQYFAFSIQCRPSYGPELNVKLPRTVRWESPIWGYAINGNLIAIKDMIVKGLASPWDVNGLGGSLLHYAAERRYFDLCEMLLDYGATTSQIDDLGGNPTAMAWEHFLSGNLTCEEYLKVETLFSNDEYIETRNFSVLHKTTLGLLPGRNVKSELEASTADINIRDASGRTCVSWAAGRGDDRSLQVLLSFGAKPNVADYEGRTPLQYAKTPETIATLLANGAELNAVDKSGHTALHWICRLDGKPAVVEALIKAGINIDAQDNSGETAICNSALAGHNEAVAILLRHNPNLGLANNGGTTPLRFALEFASNEVLRQLLTIPSAIDELVGDFVPCRPANGTIVAHTIAQHANLEALAILVAEAGGRMKAEQLCVRDKHGNTPEYYLGSRIEGMQNSTEKAALIAAFMSLFQGGRIEEINDDTNDEQDEDYFWDAVEVAPIAAA</sequence>
<feature type="region of interest" description="Disordered" evidence="4">
    <location>
        <begin position="70"/>
        <end position="91"/>
    </location>
</feature>
<accession>A0A6A6HEY5</accession>
<dbReference type="OrthoDB" id="341259at2759"/>
<feature type="region of interest" description="Disordered" evidence="4">
    <location>
        <begin position="191"/>
        <end position="229"/>
    </location>
</feature>